<accession>A0ACB8EZV4</accession>
<keyword evidence="2" id="KW-1185">Reference proteome</keyword>
<dbReference type="EMBL" id="CM037625">
    <property type="protein sequence ID" value="KAH7998230.1"/>
    <property type="molecule type" value="Genomic_DNA"/>
</dbReference>
<sequence>MSLRGGEGTKPLAFSSHPPPHPLNCLNATESVFPECLAFVPNKRPAWRRGHPGLYLQLRVGPGSVPVSEPMGLHLCFPPVSALPNLSLPRTVASPTPSHW</sequence>
<evidence type="ECO:0000313" key="1">
    <source>
        <dbReference type="EMBL" id="KAH7998230.1"/>
    </source>
</evidence>
<proteinExistence type="predicted"/>
<name>A0ACB8EZV4_9SAUR</name>
<dbReference type="Proteomes" id="UP000827872">
    <property type="component" value="Linkage Group LG12"/>
</dbReference>
<evidence type="ECO:0000313" key="2">
    <source>
        <dbReference type="Proteomes" id="UP000827872"/>
    </source>
</evidence>
<gene>
    <name evidence="1" type="ORF">K3G42_013952</name>
</gene>
<comment type="caution">
    <text evidence="1">The sequence shown here is derived from an EMBL/GenBank/DDBJ whole genome shotgun (WGS) entry which is preliminary data.</text>
</comment>
<reference evidence="1" key="1">
    <citation type="submission" date="2021-08" db="EMBL/GenBank/DDBJ databases">
        <title>The first chromosome-level gecko genome reveals the dynamic sex chromosomes of Neotropical dwarf geckos (Sphaerodactylidae: Sphaerodactylus).</title>
        <authorList>
            <person name="Pinto B.J."/>
            <person name="Keating S.E."/>
            <person name="Gamble T."/>
        </authorList>
    </citation>
    <scope>NUCLEOTIDE SEQUENCE</scope>
    <source>
        <strain evidence="1">TG3544</strain>
    </source>
</reference>
<protein>
    <submittedName>
        <fullName evidence="1">Uncharacterized protein</fullName>
    </submittedName>
</protein>
<organism evidence="1 2">
    <name type="scientific">Sphaerodactylus townsendi</name>
    <dbReference type="NCBI Taxonomy" id="933632"/>
    <lineage>
        <taxon>Eukaryota</taxon>
        <taxon>Metazoa</taxon>
        <taxon>Chordata</taxon>
        <taxon>Craniata</taxon>
        <taxon>Vertebrata</taxon>
        <taxon>Euteleostomi</taxon>
        <taxon>Lepidosauria</taxon>
        <taxon>Squamata</taxon>
        <taxon>Bifurcata</taxon>
        <taxon>Gekkota</taxon>
        <taxon>Sphaerodactylidae</taxon>
        <taxon>Sphaerodactylus</taxon>
    </lineage>
</organism>